<organism evidence="2 3">
    <name type="scientific">Penicillium atrosanguineum</name>
    <dbReference type="NCBI Taxonomy" id="1132637"/>
    <lineage>
        <taxon>Eukaryota</taxon>
        <taxon>Fungi</taxon>
        <taxon>Dikarya</taxon>
        <taxon>Ascomycota</taxon>
        <taxon>Pezizomycotina</taxon>
        <taxon>Eurotiomycetes</taxon>
        <taxon>Eurotiomycetidae</taxon>
        <taxon>Eurotiales</taxon>
        <taxon>Aspergillaceae</taxon>
        <taxon>Penicillium</taxon>
    </lineage>
</organism>
<protein>
    <submittedName>
        <fullName evidence="2">Uncharacterized protein</fullName>
    </submittedName>
</protein>
<dbReference type="OrthoDB" id="4338216at2759"/>
<keyword evidence="3" id="KW-1185">Reference proteome</keyword>
<name>A0A9W9PZU6_9EURO</name>
<feature type="compositionally biased region" description="Polar residues" evidence="1">
    <location>
        <begin position="125"/>
        <end position="136"/>
    </location>
</feature>
<reference evidence="2" key="1">
    <citation type="submission" date="2022-12" db="EMBL/GenBank/DDBJ databases">
        <authorList>
            <person name="Petersen C."/>
        </authorList>
    </citation>
    <scope>NUCLEOTIDE SEQUENCE</scope>
    <source>
        <strain evidence="2">IBT 21472</strain>
    </source>
</reference>
<reference evidence="2" key="2">
    <citation type="journal article" date="2023" name="IMA Fungus">
        <title>Comparative genomic study of the Penicillium genus elucidates a diverse pangenome and 15 lateral gene transfer events.</title>
        <authorList>
            <person name="Petersen C."/>
            <person name="Sorensen T."/>
            <person name="Nielsen M.R."/>
            <person name="Sondergaard T.E."/>
            <person name="Sorensen J.L."/>
            <person name="Fitzpatrick D.A."/>
            <person name="Frisvad J.C."/>
            <person name="Nielsen K.L."/>
        </authorList>
    </citation>
    <scope>NUCLEOTIDE SEQUENCE</scope>
    <source>
        <strain evidence="2">IBT 21472</strain>
    </source>
</reference>
<comment type="caution">
    <text evidence="2">The sequence shown here is derived from an EMBL/GenBank/DDBJ whole genome shotgun (WGS) entry which is preliminary data.</text>
</comment>
<evidence type="ECO:0000313" key="3">
    <source>
        <dbReference type="Proteomes" id="UP001147746"/>
    </source>
</evidence>
<accession>A0A9W9PZU6</accession>
<evidence type="ECO:0000313" key="2">
    <source>
        <dbReference type="EMBL" id="KAJ5320970.1"/>
    </source>
</evidence>
<sequence>MTFPFFLPDTSFPLTFPEARLIFSFISSILFCLPDLHLLRVMSKRLGEPNKGWATITPERFEELLEAQRATYAVLTDYLAERGRPLEDSIHAPPGIAPIRRAPRPARQRIVADCQDIFSFNSLSDGDNKRSASPSVSPGAGVNPLAPAFTPTSPAETFPEADNLEAKIRRGVRSPDEFMMLVRSLKKVNITVPPRRIVFGNLPKGTNISDVICLVFDGAIMRAWSVVDDQVIVEFCDDLACRRYYDANFPGIKVCGDHVITVEKPDDTEVLTDVQRLHIKNGVSRLVGINGITNHLFAPLCEVLKCYELDHTHLVECDKPGMIYVYFRNLAHASDFRTRLEEDSSRWGDCVVDYLPDPQVATRFHFNGASPRFYGAAIAPPGQPSTRASSFSA</sequence>
<evidence type="ECO:0000256" key="1">
    <source>
        <dbReference type="SAM" id="MobiDB-lite"/>
    </source>
</evidence>
<gene>
    <name evidence="2" type="ORF">N7476_003972</name>
</gene>
<dbReference type="AlphaFoldDB" id="A0A9W9PZU6"/>
<dbReference type="EMBL" id="JAPZBO010000003">
    <property type="protein sequence ID" value="KAJ5320970.1"/>
    <property type="molecule type" value="Genomic_DNA"/>
</dbReference>
<feature type="region of interest" description="Disordered" evidence="1">
    <location>
        <begin position="125"/>
        <end position="162"/>
    </location>
</feature>
<proteinExistence type="predicted"/>
<dbReference type="Proteomes" id="UP001147746">
    <property type="component" value="Unassembled WGS sequence"/>
</dbReference>